<name>A0ABD1GNB9_SALDI</name>
<feature type="compositionally biased region" description="Polar residues" evidence="1">
    <location>
        <begin position="143"/>
        <end position="161"/>
    </location>
</feature>
<reference evidence="2 3" key="1">
    <citation type="submission" date="2024-06" db="EMBL/GenBank/DDBJ databases">
        <title>A chromosome level genome sequence of Diviner's sage (Salvia divinorum).</title>
        <authorList>
            <person name="Ford S.A."/>
            <person name="Ro D.-K."/>
            <person name="Ness R.W."/>
            <person name="Phillips M.A."/>
        </authorList>
    </citation>
    <scope>NUCLEOTIDE SEQUENCE [LARGE SCALE GENOMIC DNA]</scope>
    <source>
        <strain evidence="2">SAF-2024a</strain>
        <tissue evidence="2">Leaf</tissue>
    </source>
</reference>
<sequence length="182" mass="19968">MDVDKSDAEDMDAKNDKSVKPGGRGHGGRGRDGGGRGDFKNFVYWKDPPHVGEKEVPLEVPLDFLAAFYLSYLVCIFIVQLSSLESEEAEDLIKHHGGGHITGSILVDGSFTMDMIQGSNKLVERVSPSPPKKSPQNPGKKQAFQTDTNLGTKGLTSISASSDRKNQLDSWTDKYRPKSWKS</sequence>
<evidence type="ECO:0000313" key="3">
    <source>
        <dbReference type="Proteomes" id="UP001567538"/>
    </source>
</evidence>
<protein>
    <submittedName>
        <fullName evidence="2">Replication factor C subunit 1</fullName>
    </submittedName>
</protein>
<dbReference type="Proteomes" id="UP001567538">
    <property type="component" value="Unassembled WGS sequence"/>
</dbReference>
<feature type="compositionally biased region" description="Basic and acidic residues" evidence="1">
    <location>
        <begin position="162"/>
        <end position="176"/>
    </location>
</feature>
<proteinExistence type="predicted"/>
<comment type="caution">
    <text evidence="2">The sequence shown here is derived from an EMBL/GenBank/DDBJ whole genome shotgun (WGS) entry which is preliminary data.</text>
</comment>
<gene>
    <name evidence="2" type="primary">RFC1</name>
    <name evidence="2" type="ORF">AAHA92_21387</name>
</gene>
<accession>A0ABD1GNB9</accession>
<evidence type="ECO:0000256" key="1">
    <source>
        <dbReference type="SAM" id="MobiDB-lite"/>
    </source>
</evidence>
<evidence type="ECO:0000313" key="2">
    <source>
        <dbReference type="EMBL" id="KAL1544553.1"/>
    </source>
</evidence>
<feature type="compositionally biased region" description="Basic and acidic residues" evidence="1">
    <location>
        <begin position="1"/>
        <end position="19"/>
    </location>
</feature>
<dbReference type="EMBL" id="JBEAFC010000008">
    <property type="protein sequence ID" value="KAL1544553.1"/>
    <property type="molecule type" value="Genomic_DNA"/>
</dbReference>
<feature type="region of interest" description="Disordered" evidence="1">
    <location>
        <begin position="123"/>
        <end position="182"/>
    </location>
</feature>
<organism evidence="2 3">
    <name type="scientific">Salvia divinorum</name>
    <name type="common">Maria pastora</name>
    <name type="synonym">Diviner's sage</name>
    <dbReference type="NCBI Taxonomy" id="28513"/>
    <lineage>
        <taxon>Eukaryota</taxon>
        <taxon>Viridiplantae</taxon>
        <taxon>Streptophyta</taxon>
        <taxon>Embryophyta</taxon>
        <taxon>Tracheophyta</taxon>
        <taxon>Spermatophyta</taxon>
        <taxon>Magnoliopsida</taxon>
        <taxon>eudicotyledons</taxon>
        <taxon>Gunneridae</taxon>
        <taxon>Pentapetalae</taxon>
        <taxon>asterids</taxon>
        <taxon>lamiids</taxon>
        <taxon>Lamiales</taxon>
        <taxon>Lamiaceae</taxon>
        <taxon>Nepetoideae</taxon>
        <taxon>Mentheae</taxon>
        <taxon>Salviinae</taxon>
        <taxon>Salvia</taxon>
        <taxon>Salvia subgen. Calosphace</taxon>
    </lineage>
</organism>
<keyword evidence="3" id="KW-1185">Reference proteome</keyword>
<feature type="region of interest" description="Disordered" evidence="1">
    <location>
        <begin position="1"/>
        <end position="36"/>
    </location>
</feature>
<dbReference type="AlphaFoldDB" id="A0ABD1GNB9"/>